<dbReference type="Proteomes" id="UP001500426">
    <property type="component" value="Unassembled WGS sequence"/>
</dbReference>
<keyword evidence="3 5" id="KW-1133">Transmembrane helix</keyword>
<proteinExistence type="predicted"/>
<dbReference type="InterPro" id="IPR010920">
    <property type="entry name" value="LSM_dom_sf"/>
</dbReference>
<dbReference type="PANTHER" id="PTHR30414:SF0">
    <property type="entry name" value="MINICONDUCTANCE MECHANOSENSITIVE CHANNEL YBDG"/>
    <property type="match status" value="1"/>
</dbReference>
<evidence type="ECO:0000256" key="2">
    <source>
        <dbReference type="ARBA" id="ARBA00022692"/>
    </source>
</evidence>
<reference evidence="8" key="1">
    <citation type="journal article" date="2019" name="Int. J. Syst. Evol. Microbiol.">
        <title>The Global Catalogue of Microorganisms (GCM) 10K type strain sequencing project: providing services to taxonomists for standard genome sequencing and annotation.</title>
        <authorList>
            <consortium name="The Broad Institute Genomics Platform"/>
            <consortium name="The Broad Institute Genome Sequencing Center for Infectious Disease"/>
            <person name="Wu L."/>
            <person name="Ma J."/>
        </authorList>
    </citation>
    <scope>NUCLEOTIDE SEQUENCE [LARGE SCALE GENOMIC DNA]</scope>
    <source>
        <strain evidence="8">JCM 17068</strain>
    </source>
</reference>
<dbReference type="PANTHER" id="PTHR30414">
    <property type="entry name" value="MINICONDUCTANCE MECHANOSENSITIVE CHANNEL YBDG"/>
    <property type="match status" value="1"/>
</dbReference>
<evidence type="ECO:0000256" key="1">
    <source>
        <dbReference type="ARBA" id="ARBA00004370"/>
    </source>
</evidence>
<protein>
    <submittedName>
        <fullName evidence="7">Mechanosensitive ion channel</fullName>
    </submittedName>
</protein>
<evidence type="ECO:0000256" key="3">
    <source>
        <dbReference type="ARBA" id="ARBA00022989"/>
    </source>
</evidence>
<dbReference type="SUPFAM" id="SSF50182">
    <property type="entry name" value="Sm-like ribonucleoproteins"/>
    <property type="match status" value="1"/>
</dbReference>
<dbReference type="Pfam" id="PF00924">
    <property type="entry name" value="MS_channel_2nd"/>
    <property type="match status" value="1"/>
</dbReference>
<sequence>MHKIIEKIFGWLYPLLRKMSFGDTLASYISLVLNIIILCVLAYLIYVVFRLVLVTIMAVVAKKTKTHFDDLLVSNQTAKYIAHLIPFLFIYKSVLVILDAYVYWETVFGKLVGIYIILLSLWIVRSLLKAIRDYLKDQPKYSDKPIDSYIQVIMIVLWIVGVGVIISKIFDITTNTLFGTLGAISAIVILIFRDTILGFVASVQVSLNDMVRIGDWITFDKYGADGDVIEINLATVKVRNFDNTTTTIPTYSLISDSFRNWRGMLDSDGRRIKRYILVKAKSIRFLNDDDLQKMKRIQLISHYIDVRQEEINKYNKTYKVDKSLSINGRNMTNFGLFRKYITNYLEHYPGINKNMILLCRQLQPTPHGMPLEIYVFSKDQRFEQYEYIMADIFDHIIASIAYFDLEIYEMPTDRMTLEE</sequence>
<comment type="caution">
    <text evidence="7">The sequence shown here is derived from an EMBL/GenBank/DDBJ whole genome shotgun (WGS) entry which is preliminary data.</text>
</comment>
<name>A0ABP7UXK8_9FLAO</name>
<dbReference type="InterPro" id="IPR030192">
    <property type="entry name" value="YbdG"/>
</dbReference>
<dbReference type="EMBL" id="BAABCS010000020">
    <property type="protein sequence ID" value="GAA4054821.1"/>
    <property type="molecule type" value="Genomic_DNA"/>
</dbReference>
<organism evidence="7 8">
    <name type="scientific">Flavobacterium chungnamense</name>
    <dbReference type="NCBI Taxonomy" id="706182"/>
    <lineage>
        <taxon>Bacteria</taxon>
        <taxon>Pseudomonadati</taxon>
        <taxon>Bacteroidota</taxon>
        <taxon>Flavobacteriia</taxon>
        <taxon>Flavobacteriales</taxon>
        <taxon>Flavobacteriaceae</taxon>
        <taxon>Flavobacterium</taxon>
    </lineage>
</organism>
<evidence type="ECO:0000259" key="6">
    <source>
        <dbReference type="Pfam" id="PF00924"/>
    </source>
</evidence>
<dbReference type="RefSeq" id="WP_345094451.1">
    <property type="nucleotide sequence ID" value="NZ_BAABCS010000020.1"/>
</dbReference>
<feature type="domain" description="Mechanosensitive ion channel MscS" evidence="6">
    <location>
        <begin position="194"/>
        <end position="262"/>
    </location>
</feature>
<feature type="transmembrane region" description="Helical" evidence="5">
    <location>
        <begin position="80"/>
        <end position="101"/>
    </location>
</feature>
<dbReference type="InterPro" id="IPR006685">
    <property type="entry name" value="MscS_channel_2nd"/>
</dbReference>
<feature type="transmembrane region" description="Helical" evidence="5">
    <location>
        <begin position="176"/>
        <end position="192"/>
    </location>
</feature>
<keyword evidence="8" id="KW-1185">Reference proteome</keyword>
<feature type="transmembrane region" description="Helical" evidence="5">
    <location>
        <begin position="107"/>
        <end position="128"/>
    </location>
</feature>
<evidence type="ECO:0000256" key="4">
    <source>
        <dbReference type="ARBA" id="ARBA00023136"/>
    </source>
</evidence>
<keyword evidence="2 5" id="KW-0812">Transmembrane</keyword>
<accession>A0ABP7UXK8</accession>
<evidence type="ECO:0000313" key="8">
    <source>
        <dbReference type="Proteomes" id="UP001500426"/>
    </source>
</evidence>
<comment type="subcellular location">
    <subcellularLocation>
        <location evidence="1">Membrane</location>
    </subcellularLocation>
</comment>
<keyword evidence="4 5" id="KW-0472">Membrane</keyword>
<dbReference type="InterPro" id="IPR023408">
    <property type="entry name" value="MscS_beta-dom_sf"/>
</dbReference>
<feature type="transmembrane region" description="Helical" evidence="5">
    <location>
        <begin position="28"/>
        <end position="60"/>
    </location>
</feature>
<feature type="transmembrane region" description="Helical" evidence="5">
    <location>
        <begin position="149"/>
        <end position="170"/>
    </location>
</feature>
<dbReference type="Gene3D" id="2.30.30.60">
    <property type="match status" value="1"/>
</dbReference>
<evidence type="ECO:0000313" key="7">
    <source>
        <dbReference type="EMBL" id="GAA4054821.1"/>
    </source>
</evidence>
<evidence type="ECO:0000256" key="5">
    <source>
        <dbReference type="SAM" id="Phobius"/>
    </source>
</evidence>
<gene>
    <name evidence="7" type="ORF">GCM10022388_21590</name>
</gene>